<proteinExistence type="predicted"/>
<keyword evidence="5" id="KW-1185">Reference proteome</keyword>
<reference evidence="2 5" key="2">
    <citation type="journal article" date="2014" name="BMC Genomics">
        <title>An improved genome release (version Mt4.0) for the model legume Medicago truncatula.</title>
        <authorList>
            <person name="Tang H."/>
            <person name="Krishnakumar V."/>
            <person name="Bidwell S."/>
            <person name="Rosen B."/>
            <person name="Chan A."/>
            <person name="Zhou S."/>
            <person name="Gentzbittel L."/>
            <person name="Childs K.L."/>
            <person name="Yandell M."/>
            <person name="Gundlach H."/>
            <person name="Mayer K.F."/>
            <person name="Schwartz D.C."/>
            <person name="Town C.D."/>
        </authorList>
    </citation>
    <scope>GENOME REANNOTATION</scope>
    <source>
        <strain evidence="2">A17</strain>
        <strain evidence="4 5">cv. Jemalong A17</strain>
    </source>
</reference>
<dbReference type="Proteomes" id="UP000265566">
    <property type="component" value="Chromosome 4"/>
</dbReference>
<organism evidence="2 5">
    <name type="scientific">Medicago truncatula</name>
    <name type="common">Barrel medic</name>
    <name type="synonym">Medicago tribuloides</name>
    <dbReference type="NCBI Taxonomy" id="3880"/>
    <lineage>
        <taxon>Eukaryota</taxon>
        <taxon>Viridiplantae</taxon>
        <taxon>Streptophyta</taxon>
        <taxon>Embryophyta</taxon>
        <taxon>Tracheophyta</taxon>
        <taxon>Spermatophyta</taxon>
        <taxon>Magnoliopsida</taxon>
        <taxon>eudicotyledons</taxon>
        <taxon>Gunneridae</taxon>
        <taxon>Pentapetalae</taxon>
        <taxon>rosids</taxon>
        <taxon>fabids</taxon>
        <taxon>Fabales</taxon>
        <taxon>Fabaceae</taxon>
        <taxon>Papilionoideae</taxon>
        <taxon>50 kb inversion clade</taxon>
        <taxon>NPAAA clade</taxon>
        <taxon>Hologalegina</taxon>
        <taxon>IRL clade</taxon>
        <taxon>Trifolieae</taxon>
        <taxon>Medicago</taxon>
    </lineage>
</organism>
<dbReference type="Proteomes" id="UP000002051">
    <property type="component" value="Chromosome 4"/>
</dbReference>
<feature type="chain" id="PRO_5014499903" description="Transmembrane protein" evidence="1">
    <location>
        <begin position="17"/>
        <end position="157"/>
    </location>
</feature>
<dbReference type="HOGENOM" id="CLU_1680552_0_0_1"/>
<evidence type="ECO:0000313" key="6">
    <source>
        <dbReference type="Proteomes" id="UP000265566"/>
    </source>
</evidence>
<dbReference type="EnsemblPlants" id="KEH32066">
    <property type="protein sequence ID" value="KEH32066"/>
    <property type="gene ID" value="MTR_4g110110"/>
</dbReference>
<keyword evidence="1" id="KW-0732">Signal</keyword>
<evidence type="ECO:0000313" key="5">
    <source>
        <dbReference type="Proteomes" id="UP000002051"/>
    </source>
</evidence>
<evidence type="ECO:0000313" key="2">
    <source>
        <dbReference type="EMBL" id="KEH32066.1"/>
    </source>
</evidence>
<sequence>MQLYKFLSCCARLVTAATNWPKDPSRDAGNWACLKLHLRVEAKYWRVAIGLGHENPYHRNIRLLISITTAKHGKWRRPFFDPYMYPSQGLHDFHFTTPSFTFLTTATVPFKFQTIMLNLKTKFPLFKRYYLLCWLLPEMLVYLTTSLVASQPTFQLV</sequence>
<accession>A0A072URS7</accession>
<reference evidence="6" key="4">
    <citation type="journal article" date="2018" name="Nat. Plants">
        <title>Whole-genome landscape of Medicago truncatula symbiotic genes.</title>
        <authorList>
            <person name="Pecrix Y."/>
            <person name="Staton S.E."/>
            <person name="Sallet E."/>
            <person name="Lelandais-Briere C."/>
            <person name="Moreau S."/>
            <person name="Carrere S."/>
            <person name="Blein T."/>
            <person name="Jardinaud M.F."/>
            <person name="Latrasse D."/>
            <person name="Zouine M."/>
            <person name="Zahm M."/>
            <person name="Kreplak J."/>
            <person name="Mayjonade B."/>
            <person name="Satge C."/>
            <person name="Perez M."/>
            <person name="Cauet S."/>
            <person name="Marande W."/>
            <person name="Chantry-Darmon C."/>
            <person name="Lopez-Roques C."/>
            <person name="Bouchez O."/>
            <person name="Berard A."/>
            <person name="Debelle F."/>
            <person name="Munos S."/>
            <person name="Bendahmane A."/>
            <person name="Berges H."/>
            <person name="Niebel A."/>
            <person name="Buitink J."/>
            <person name="Frugier F."/>
            <person name="Benhamed M."/>
            <person name="Crespi M."/>
            <person name="Gouzy J."/>
            <person name="Gamas P."/>
        </authorList>
    </citation>
    <scope>NUCLEOTIDE SEQUENCE [LARGE SCALE GENOMIC DNA]</scope>
    <source>
        <strain evidence="6">cv. Jemalong A17</strain>
    </source>
</reference>
<feature type="signal peptide" evidence="1">
    <location>
        <begin position="1"/>
        <end position="16"/>
    </location>
</feature>
<reference evidence="4" key="3">
    <citation type="submission" date="2015-04" db="UniProtKB">
        <authorList>
            <consortium name="EnsemblPlants"/>
        </authorList>
    </citation>
    <scope>IDENTIFICATION</scope>
    <source>
        <strain evidence="4">cv. Jemalong A17</strain>
    </source>
</reference>
<dbReference type="AlphaFoldDB" id="A0A072URS7"/>
<evidence type="ECO:0008006" key="7">
    <source>
        <dbReference type="Google" id="ProtNLM"/>
    </source>
</evidence>
<reference evidence="3" key="5">
    <citation type="journal article" date="2018" name="Nat. Plants">
        <title>Whole-genome landscape of Medicago truncatula symbiotic genes.</title>
        <authorList>
            <person name="Pecrix Y."/>
            <person name="Gamas P."/>
            <person name="Carrere S."/>
        </authorList>
    </citation>
    <scope>NUCLEOTIDE SEQUENCE</scope>
    <source>
        <tissue evidence="3">Leaves</tissue>
    </source>
</reference>
<protein>
    <recommendedName>
        <fullName evidence="7">Transmembrane protein</fullName>
    </recommendedName>
</protein>
<reference evidence="2 5" key="1">
    <citation type="journal article" date="2011" name="Nature">
        <title>The Medicago genome provides insight into the evolution of rhizobial symbioses.</title>
        <authorList>
            <person name="Young N.D."/>
            <person name="Debelle F."/>
            <person name="Oldroyd G.E."/>
            <person name="Geurts R."/>
            <person name="Cannon S.B."/>
            <person name="Udvardi M.K."/>
            <person name="Benedito V.A."/>
            <person name="Mayer K.F."/>
            <person name="Gouzy J."/>
            <person name="Schoof H."/>
            <person name="Van de Peer Y."/>
            <person name="Proost S."/>
            <person name="Cook D.R."/>
            <person name="Meyers B.C."/>
            <person name="Spannagl M."/>
            <person name="Cheung F."/>
            <person name="De Mita S."/>
            <person name="Krishnakumar V."/>
            <person name="Gundlach H."/>
            <person name="Zhou S."/>
            <person name="Mudge J."/>
            <person name="Bharti A.K."/>
            <person name="Murray J.D."/>
            <person name="Naoumkina M.A."/>
            <person name="Rosen B."/>
            <person name="Silverstein K.A."/>
            <person name="Tang H."/>
            <person name="Rombauts S."/>
            <person name="Zhao P.X."/>
            <person name="Zhou P."/>
            <person name="Barbe V."/>
            <person name="Bardou P."/>
            <person name="Bechner M."/>
            <person name="Bellec A."/>
            <person name="Berger A."/>
            <person name="Berges H."/>
            <person name="Bidwell S."/>
            <person name="Bisseling T."/>
            <person name="Choisne N."/>
            <person name="Couloux A."/>
            <person name="Denny R."/>
            <person name="Deshpande S."/>
            <person name="Dai X."/>
            <person name="Doyle J.J."/>
            <person name="Dudez A.M."/>
            <person name="Farmer A.D."/>
            <person name="Fouteau S."/>
            <person name="Franken C."/>
            <person name="Gibelin C."/>
            <person name="Gish J."/>
            <person name="Goldstein S."/>
            <person name="Gonzalez A.J."/>
            <person name="Green P.J."/>
            <person name="Hallab A."/>
            <person name="Hartog M."/>
            <person name="Hua A."/>
            <person name="Humphray S.J."/>
            <person name="Jeong D.H."/>
            <person name="Jing Y."/>
            <person name="Jocker A."/>
            <person name="Kenton S.M."/>
            <person name="Kim D.J."/>
            <person name="Klee K."/>
            <person name="Lai H."/>
            <person name="Lang C."/>
            <person name="Lin S."/>
            <person name="Macmil S.L."/>
            <person name="Magdelenat G."/>
            <person name="Matthews L."/>
            <person name="McCorrison J."/>
            <person name="Monaghan E.L."/>
            <person name="Mun J.H."/>
            <person name="Najar F.Z."/>
            <person name="Nicholson C."/>
            <person name="Noirot C."/>
            <person name="O'Bleness M."/>
            <person name="Paule C.R."/>
            <person name="Poulain J."/>
            <person name="Prion F."/>
            <person name="Qin B."/>
            <person name="Qu C."/>
            <person name="Retzel E.F."/>
            <person name="Riddle C."/>
            <person name="Sallet E."/>
            <person name="Samain S."/>
            <person name="Samson N."/>
            <person name="Sanders I."/>
            <person name="Saurat O."/>
            <person name="Scarpelli C."/>
            <person name="Schiex T."/>
            <person name="Segurens B."/>
            <person name="Severin A.J."/>
            <person name="Sherrier D.J."/>
            <person name="Shi R."/>
            <person name="Sims S."/>
            <person name="Singer S.R."/>
            <person name="Sinharoy S."/>
            <person name="Sterck L."/>
            <person name="Viollet A."/>
            <person name="Wang B.B."/>
            <person name="Wang K."/>
            <person name="Wang M."/>
            <person name="Wang X."/>
            <person name="Warfsmann J."/>
            <person name="Weissenbach J."/>
            <person name="White D.D."/>
            <person name="White J.D."/>
            <person name="Wiley G.B."/>
            <person name="Wincker P."/>
            <person name="Xing Y."/>
            <person name="Yang L."/>
            <person name="Yao Z."/>
            <person name="Ying F."/>
            <person name="Zhai J."/>
            <person name="Zhou L."/>
            <person name="Zuber A."/>
            <person name="Denarie J."/>
            <person name="Dixon R.A."/>
            <person name="May G.D."/>
            <person name="Schwartz D.C."/>
            <person name="Rogers J."/>
            <person name="Quetier F."/>
            <person name="Town C.D."/>
            <person name="Roe B.A."/>
        </authorList>
    </citation>
    <scope>NUCLEOTIDE SEQUENCE [LARGE SCALE GENOMIC DNA]</scope>
    <source>
        <strain evidence="2">A17</strain>
        <strain evidence="4 5">cv. Jemalong A17</strain>
    </source>
</reference>
<dbReference type="EMBL" id="PSQE01000004">
    <property type="protein sequence ID" value="RHN63761.1"/>
    <property type="molecule type" value="Genomic_DNA"/>
</dbReference>
<name>A0A072URS7_MEDTR</name>
<dbReference type="EMBL" id="CM001220">
    <property type="protein sequence ID" value="KEH32066.1"/>
    <property type="molecule type" value="Genomic_DNA"/>
</dbReference>
<evidence type="ECO:0000313" key="4">
    <source>
        <dbReference type="EnsemblPlants" id="KEH32066"/>
    </source>
</evidence>
<gene>
    <name evidence="2" type="ordered locus">MTR_4g110110</name>
    <name evidence="3" type="ORF">MtrunA17_Chr4g0061821</name>
</gene>
<evidence type="ECO:0000256" key="1">
    <source>
        <dbReference type="SAM" id="SignalP"/>
    </source>
</evidence>
<dbReference type="Gramene" id="rna26505">
    <property type="protein sequence ID" value="RHN63761.1"/>
    <property type="gene ID" value="gene26505"/>
</dbReference>
<evidence type="ECO:0000313" key="3">
    <source>
        <dbReference type="EMBL" id="RHN63761.1"/>
    </source>
</evidence>